<dbReference type="AlphaFoldDB" id="A0A975AW05"/>
<keyword evidence="2" id="KW-1185">Reference proteome</keyword>
<reference evidence="1" key="1">
    <citation type="submission" date="2020-08" db="EMBL/GenBank/DDBJ databases">
        <title>Genomic insights into the carbon and energy metabolism of the first obligate autotrophic acetogenic bacterium Aceticella autotrophica gen. nov., sp. nov.</title>
        <authorList>
            <person name="Toshchakov S.V."/>
            <person name="Elcheninov A.G."/>
            <person name="Kublanov I.V."/>
            <person name="Frolov E.N."/>
            <person name="Lebedinsky A.V."/>
        </authorList>
    </citation>
    <scope>NUCLEOTIDE SEQUENCE</scope>
    <source>
        <strain evidence="1">3443-3Ac</strain>
    </source>
</reference>
<evidence type="ECO:0000313" key="1">
    <source>
        <dbReference type="EMBL" id="QSZ27441.1"/>
    </source>
</evidence>
<proteinExistence type="predicted"/>
<accession>A0A975AW05</accession>
<name>A0A975AW05_9THEO</name>
<dbReference type="EMBL" id="CP060096">
    <property type="protein sequence ID" value="QSZ27441.1"/>
    <property type="molecule type" value="Genomic_DNA"/>
</dbReference>
<gene>
    <name evidence="1" type="ORF">ACETAC_00445</name>
</gene>
<dbReference type="KEGG" id="aaut:ACETAC_00445"/>
<evidence type="ECO:0000313" key="2">
    <source>
        <dbReference type="Proteomes" id="UP000671913"/>
    </source>
</evidence>
<dbReference type="Proteomes" id="UP000671913">
    <property type="component" value="Chromosome"/>
</dbReference>
<organism evidence="1 2">
    <name type="scientific">Aceticella autotrophica</name>
    <dbReference type="NCBI Taxonomy" id="2755338"/>
    <lineage>
        <taxon>Bacteria</taxon>
        <taxon>Bacillati</taxon>
        <taxon>Bacillota</taxon>
        <taxon>Clostridia</taxon>
        <taxon>Thermoanaerobacterales</taxon>
        <taxon>Thermoanaerobacteraceae</taxon>
        <taxon>Aceticella</taxon>
    </lineage>
</organism>
<protein>
    <submittedName>
        <fullName evidence="1">Uncharacterized protein</fullName>
    </submittedName>
</protein>
<sequence length="75" mass="8839">MEVITSKVYDVPSLGKREFSPNTIKTRLYCYRKYGFEGLYPKSRCDKGASRVLIDDIKAYINIQKEKFRTIQIVR</sequence>